<evidence type="ECO:0000313" key="2">
    <source>
        <dbReference type="Proteomes" id="UP001084650"/>
    </source>
</evidence>
<organism evidence="1 2">
    <name type="scientific">Mycolicibacterium iranicum</name>
    <name type="common">Mycobacterium iranicum</name>
    <dbReference type="NCBI Taxonomy" id="912594"/>
    <lineage>
        <taxon>Bacteria</taxon>
        <taxon>Bacillati</taxon>
        <taxon>Actinomycetota</taxon>
        <taxon>Actinomycetes</taxon>
        <taxon>Mycobacteriales</taxon>
        <taxon>Mycobacteriaceae</taxon>
        <taxon>Mycolicibacterium</taxon>
    </lineage>
</organism>
<protein>
    <submittedName>
        <fullName evidence="1">Uncharacterized protein</fullName>
    </submittedName>
</protein>
<reference evidence="1" key="1">
    <citation type="submission" date="2022-12" db="EMBL/GenBank/DDBJ databases">
        <title>Whole genome sequence of Mycolicibacterium iranicum strain SBH312.</title>
        <authorList>
            <person name="Jani J."/>
            <person name="Arifin Mustapha Z."/>
            <person name="Ahmed K."/>
            <person name="Kai Ling C."/>
        </authorList>
    </citation>
    <scope>NUCLEOTIDE SEQUENCE</scope>
    <source>
        <strain evidence="1">SBH312</strain>
    </source>
</reference>
<sequence length="215" mass="24878">MGGRENTSDVPEPYLGIASRWYFWQAIYLWAHNRQPGSETRAPKKWETEAEVFWGARPPEMADDSTLSFAHPSGEFMYYLTEESDVYYLAVEERRVQKRYWMFRLLADAQKYIDCTLSDATQSIRQTDRLWRRWTQLGLNSLVTLTYPDMNKYPGRVSLTVDCEPTDRGWMGKSDAVPFSHAIILSTAELEGVLTSQFPNEALEVAARQAGFPRR</sequence>
<comment type="caution">
    <text evidence="1">The sequence shown here is derived from an EMBL/GenBank/DDBJ whole genome shotgun (WGS) entry which is preliminary data.</text>
</comment>
<proteinExistence type="predicted"/>
<name>A0ABT4HN03_MYCIR</name>
<keyword evidence="2" id="KW-1185">Reference proteome</keyword>
<evidence type="ECO:0000313" key="1">
    <source>
        <dbReference type="EMBL" id="MCZ0731596.1"/>
    </source>
</evidence>
<dbReference type="RefSeq" id="WP_162562236.1">
    <property type="nucleotide sequence ID" value="NZ_JAPQYE010000019.1"/>
</dbReference>
<dbReference type="EMBL" id="JAPQYE010000019">
    <property type="protein sequence ID" value="MCZ0731596.1"/>
    <property type="molecule type" value="Genomic_DNA"/>
</dbReference>
<gene>
    <name evidence="1" type="ORF">OY187_26420</name>
</gene>
<accession>A0ABT4HN03</accession>
<dbReference type="Proteomes" id="UP001084650">
    <property type="component" value="Unassembled WGS sequence"/>
</dbReference>